<dbReference type="CDD" id="cd01647">
    <property type="entry name" value="RT_LTR"/>
    <property type="match status" value="1"/>
</dbReference>
<dbReference type="Pfam" id="PF17917">
    <property type="entry name" value="RT_RNaseH"/>
    <property type="match status" value="1"/>
</dbReference>
<dbReference type="InterPro" id="IPR043502">
    <property type="entry name" value="DNA/RNA_pol_sf"/>
</dbReference>
<keyword evidence="1" id="KW-0645">Protease</keyword>
<evidence type="ECO:0000256" key="10">
    <source>
        <dbReference type="ARBA" id="ARBA00022908"/>
    </source>
</evidence>
<feature type="domain" description="Reverse transcriptase" evidence="16">
    <location>
        <begin position="647"/>
        <end position="741"/>
    </location>
</feature>
<dbReference type="SUPFAM" id="SSF56672">
    <property type="entry name" value="DNA/RNA polymerases"/>
    <property type="match status" value="1"/>
</dbReference>
<evidence type="ECO:0000256" key="14">
    <source>
        <dbReference type="ARBA" id="ARBA00023172"/>
    </source>
</evidence>
<evidence type="ECO:0000256" key="1">
    <source>
        <dbReference type="ARBA" id="ARBA00022670"/>
    </source>
</evidence>
<dbReference type="PANTHER" id="PTHR37984:SF5">
    <property type="entry name" value="PROTEIN NYNRIN-LIKE"/>
    <property type="match status" value="1"/>
</dbReference>
<evidence type="ECO:0000256" key="6">
    <source>
        <dbReference type="ARBA" id="ARBA00022750"/>
    </source>
</evidence>
<dbReference type="Gene3D" id="3.10.10.10">
    <property type="entry name" value="HIV Type 1 Reverse Transcriptase, subunit A, domain 1"/>
    <property type="match status" value="1"/>
</dbReference>
<dbReference type="GO" id="GO:0006508">
    <property type="term" value="P:proteolysis"/>
    <property type="evidence" value="ECO:0007669"/>
    <property type="project" value="UniProtKB-KW"/>
</dbReference>
<evidence type="ECO:0000256" key="11">
    <source>
        <dbReference type="ARBA" id="ARBA00022918"/>
    </source>
</evidence>
<dbReference type="GO" id="GO:0004519">
    <property type="term" value="F:endonuclease activity"/>
    <property type="evidence" value="ECO:0007669"/>
    <property type="project" value="UniProtKB-KW"/>
</dbReference>
<dbReference type="InterPro" id="IPR041588">
    <property type="entry name" value="Integrase_H2C2"/>
</dbReference>
<keyword evidence="5" id="KW-0479">Metal-binding</keyword>
<keyword evidence="13" id="KW-0238">DNA-binding</keyword>
<feature type="domain" description="Tf2-1-like SH3-like" evidence="19">
    <location>
        <begin position="1084"/>
        <end position="1122"/>
    </location>
</feature>
<dbReference type="GO" id="GO:0015074">
    <property type="term" value="P:DNA integration"/>
    <property type="evidence" value="ECO:0007669"/>
    <property type="project" value="UniProtKB-KW"/>
</dbReference>
<keyword evidence="11 20" id="KW-0695">RNA-directed DNA polymerase</keyword>
<dbReference type="GO" id="GO:0046872">
    <property type="term" value="F:metal ion binding"/>
    <property type="evidence" value="ECO:0007669"/>
    <property type="project" value="UniProtKB-KW"/>
</dbReference>
<keyword evidence="2" id="KW-0808">Transferase</keyword>
<proteinExistence type="predicted"/>
<keyword evidence="8" id="KW-0378">Hydrolase</keyword>
<gene>
    <name evidence="20" type="ORF">Tci_040773</name>
</gene>
<feature type="compositionally biased region" description="Acidic residues" evidence="15">
    <location>
        <begin position="104"/>
        <end position="134"/>
    </location>
</feature>
<comment type="caution">
    <text evidence="20">The sequence shown here is derived from an EMBL/GenBank/DDBJ whole genome shotgun (WGS) entry which is preliminary data.</text>
</comment>
<evidence type="ECO:0000256" key="3">
    <source>
        <dbReference type="ARBA" id="ARBA00022695"/>
    </source>
</evidence>
<evidence type="ECO:0000256" key="8">
    <source>
        <dbReference type="ARBA" id="ARBA00022801"/>
    </source>
</evidence>
<evidence type="ECO:0000259" key="16">
    <source>
        <dbReference type="Pfam" id="PF00078"/>
    </source>
</evidence>
<dbReference type="Gene3D" id="1.10.340.70">
    <property type="match status" value="1"/>
</dbReference>
<feature type="region of interest" description="Disordered" evidence="15">
    <location>
        <begin position="43"/>
        <end position="136"/>
    </location>
</feature>
<dbReference type="PANTHER" id="PTHR37984">
    <property type="entry name" value="PROTEIN CBG26694"/>
    <property type="match status" value="1"/>
</dbReference>
<evidence type="ECO:0000256" key="2">
    <source>
        <dbReference type="ARBA" id="ARBA00022679"/>
    </source>
</evidence>
<dbReference type="GO" id="GO:0003677">
    <property type="term" value="F:DNA binding"/>
    <property type="evidence" value="ECO:0007669"/>
    <property type="project" value="UniProtKB-KW"/>
</dbReference>
<feature type="domain" description="Integrase zinc-binding" evidence="18">
    <location>
        <begin position="928"/>
        <end position="971"/>
    </location>
</feature>
<feature type="compositionally biased region" description="Pro residues" evidence="15">
    <location>
        <begin position="43"/>
        <end position="59"/>
    </location>
</feature>
<feature type="domain" description="Reverse transcriptase RNase H-like" evidence="17">
    <location>
        <begin position="765"/>
        <end position="861"/>
    </location>
</feature>
<evidence type="ECO:0000256" key="4">
    <source>
        <dbReference type="ARBA" id="ARBA00022722"/>
    </source>
</evidence>
<dbReference type="InterPro" id="IPR056924">
    <property type="entry name" value="SH3_Tf2-1"/>
</dbReference>
<evidence type="ECO:0000259" key="18">
    <source>
        <dbReference type="Pfam" id="PF17921"/>
    </source>
</evidence>
<dbReference type="Pfam" id="PF08284">
    <property type="entry name" value="RVP_2"/>
    <property type="match status" value="1"/>
</dbReference>
<accession>A0A6L2M905</accession>
<reference evidence="20" key="1">
    <citation type="journal article" date="2019" name="Sci. Rep.">
        <title>Draft genome of Tanacetum cinerariifolium, the natural source of mosquito coil.</title>
        <authorList>
            <person name="Yamashiro T."/>
            <person name="Shiraishi A."/>
            <person name="Satake H."/>
            <person name="Nakayama K."/>
        </authorList>
    </citation>
    <scope>NUCLEOTIDE SEQUENCE</scope>
</reference>
<evidence type="ECO:0000256" key="12">
    <source>
        <dbReference type="ARBA" id="ARBA00022932"/>
    </source>
</evidence>
<dbReference type="Pfam" id="PF00078">
    <property type="entry name" value="RVT_1"/>
    <property type="match status" value="1"/>
</dbReference>
<protein>
    <submittedName>
        <fullName evidence="20">Putative reverse transcriptase domain-containing protein</fullName>
    </submittedName>
</protein>
<evidence type="ECO:0000313" key="20">
    <source>
        <dbReference type="EMBL" id="GEU68795.1"/>
    </source>
</evidence>
<dbReference type="EMBL" id="BKCJ010005816">
    <property type="protein sequence ID" value="GEU68795.1"/>
    <property type="molecule type" value="Genomic_DNA"/>
</dbReference>
<evidence type="ECO:0000256" key="13">
    <source>
        <dbReference type="ARBA" id="ARBA00023125"/>
    </source>
</evidence>
<name>A0A6L2M905_TANCI</name>
<dbReference type="AlphaFoldDB" id="A0A6L2M905"/>
<sequence>MSSNSHATITYTLMSSYKVIVNGYFRMPMDPLDLYVQLVMEAPPSPDYIPRPEAPPSPDYIPGSEYPEHPLLADDVMDPEEEDGDEEESEEDSIDYPTSRGNDDADDDGDDLSEDDDDDEDKEESSDSEEEEEEHLALTVSALALYSFVSTSEEIEPFEKDETTATPLPFGYRVAARISVQPHILMPFHSKSEVERLLAIPTPPLSLVSPTSYPLPPFLMPLPIFTSPPPPPNILPRTRTSMALMRSAAPSTFILEPRLRTSPIGTPPLLPIPLPTSSFPLPLSLLSTSGSESIPEADIPLRKRARFTTPTGGYEIGESFVVAAARQIRPTLTIAESRRAEDRLIGRLRREAIFSHLFYHLCRGENGIKKAINNLIAQRVMEALAEYETQRNSVVNGETSNTIGTGPRTVCHTQECTYKDYLNYGPLKFNGTEGVIGLTRWFERIKSASSISNYTAENQPRGEIKKLEVELWNLKVKGTDITSYTLRFQELTLLCGRVFLEESDEIERGTKPLCPKCNFYHDGPCHSKCTNYKRTGHIARDCRSRAANTNNNNNNNNQRATTAYKGAGNGNVVARAYGLGTARGNLNANVVMGTFLLNNHCALILFDTGADKSFVSTAFSYLININPSTLDYSYDVELADGQIIGDGSFRMCIYYRELNKLTVKNRYPLPRIDDLFDQLQGSSIYSKIDLRSGYHQLRVWEADIPKTAFRTRYGHYEFQVMSFGLTNAPAIFMDLMNQGDKQEDAFQLLKKICSAHILALPEGAEDFVAYCDALDKGLGAVLMQREKVISYASRQLKIHEKNYATHDLELGAIVFALKIWRHYLYGTKCIVFTDHKSLKHILDQKELNMRQRHWLELLSDYDCEIRYHPGKANVNEARKPENLKKKDVGGMLIENSKDPEKFRKEKLEPRTDRTLCFNNKSWLTCYGDLRALIMHEAHKSKYSVHLGFDKMYQDLKQLYWWPNMKADIATYDNITMDFVTKLPRTSSGYDTIWVIVDRLTKSAYFLPMREDDSMDKLIKLYLKEGISKGVGYSVGYEYSLPSVDRWAKRKDHSDTRRYGTTEKIVQIKQRLQAARNLQKSYADVRRPFKVLAKVGTVAYRLELPQQLSNVHSTFHFSNLKKCLSDEPLAISLDELHIDDKLCFVKEPVEIIDREIKRLRKKPYFDHQGQMELQARS</sequence>
<keyword evidence="4" id="KW-0540">Nuclease</keyword>
<dbReference type="InterPro" id="IPR050951">
    <property type="entry name" value="Retrovirus_Pol_polyprotein"/>
</dbReference>
<dbReference type="Pfam" id="PF17921">
    <property type="entry name" value="Integrase_H2C2"/>
    <property type="match status" value="1"/>
</dbReference>
<dbReference type="GO" id="GO:0003964">
    <property type="term" value="F:RNA-directed DNA polymerase activity"/>
    <property type="evidence" value="ECO:0007669"/>
    <property type="project" value="UniProtKB-KW"/>
</dbReference>
<evidence type="ECO:0000256" key="7">
    <source>
        <dbReference type="ARBA" id="ARBA00022759"/>
    </source>
</evidence>
<dbReference type="Gene3D" id="3.30.70.270">
    <property type="match status" value="1"/>
</dbReference>
<evidence type="ECO:0000256" key="9">
    <source>
        <dbReference type="ARBA" id="ARBA00022842"/>
    </source>
</evidence>
<dbReference type="CDD" id="cd09274">
    <property type="entry name" value="RNase_HI_RT_Ty3"/>
    <property type="match status" value="1"/>
</dbReference>
<dbReference type="FunFam" id="3.10.20.370:FF:000001">
    <property type="entry name" value="Retrovirus-related Pol polyprotein from transposon 17.6-like protein"/>
    <property type="match status" value="1"/>
</dbReference>
<dbReference type="InterPro" id="IPR041373">
    <property type="entry name" value="RT_RNaseH"/>
</dbReference>
<keyword evidence="10" id="KW-0229">DNA integration</keyword>
<evidence type="ECO:0000256" key="15">
    <source>
        <dbReference type="SAM" id="MobiDB-lite"/>
    </source>
</evidence>
<dbReference type="InterPro" id="IPR043128">
    <property type="entry name" value="Rev_trsase/Diguanyl_cyclase"/>
</dbReference>
<keyword evidence="6" id="KW-0064">Aspartyl protease</keyword>
<dbReference type="GO" id="GO:0003887">
    <property type="term" value="F:DNA-directed DNA polymerase activity"/>
    <property type="evidence" value="ECO:0007669"/>
    <property type="project" value="UniProtKB-KW"/>
</dbReference>
<evidence type="ECO:0000259" key="17">
    <source>
        <dbReference type="Pfam" id="PF17917"/>
    </source>
</evidence>
<dbReference type="GO" id="GO:0006310">
    <property type="term" value="P:DNA recombination"/>
    <property type="evidence" value="ECO:0007669"/>
    <property type="project" value="UniProtKB-KW"/>
</dbReference>
<dbReference type="Pfam" id="PF24626">
    <property type="entry name" value="SH3_Tf2-1"/>
    <property type="match status" value="1"/>
</dbReference>
<evidence type="ECO:0000256" key="5">
    <source>
        <dbReference type="ARBA" id="ARBA00022723"/>
    </source>
</evidence>
<feature type="compositionally biased region" description="Acidic residues" evidence="15">
    <location>
        <begin position="75"/>
        <end position="94"/>
    </location>
</feature>
<dbReference type="InterPro" id="IPR000477">
    <property type="entry name" value="RT_dom"/>
</dbReference>
<keyword evidence="7" id="KW-0255">Endonuclease</keyword>
<keyword evidence="9" id="KW-0460">Magnesium</keyword>
<evidence type="ECO:0000259" key="19">
    <source>
        <dbReference type="Pfam" id="PF24626"/>
    </source>
</evidence>
<dbReference type="GO" id="GO:0004190">
    <property type="term" value="F:aspartic-type endopeptidase activity"/>
    <property type="evidence" value="ECO:0007669"/>
    <property type="project" value="UniProtKB-KW"/>
</dbReference>
<keyword evidence="14" id="KW-0233">DNA recombination</keyword>
<organism evidence="20">
    <name type="scientific">Tanacetum cinerariifolium</name>
    <name type="common">Dalmatian daisy</name>
    <name type="synonym">Chrysanthemum cinerariifolium</name>
    <dbReference type="NCBI Taxonomy" id="118510"/>
    <lineage>
        <taxon>Eukaryota</taxon>
        <taxon>Viridiplantae</taxon>
        <taxon>Streptophyta</taxon>
        <taxon>Embryophyta</taxon>
        <taxon>Tracheophyta</taxon>
        <taxon>Spermatophyta</taxon>
        <taxon>Magnoliopsida</taxon>
        <taxon>eudicotyledons</taxon>
        <taxon>Gunneridae</taxon>
        <taxon>Pentapetalae</taxon>
        <taxon>asterids</taxon>
        <taxon>campanulids</taxon>
        <taxon>Asterales</taxon>
        <taxon>Asteraceae</taxon>
        <taxon>Asteroideae</taxon>
        <taxon>Anthemideae</taxon>
        <taxon>Anthemidinae</taxon>
        <taxon>Tanacetum</taxon>
    </lineage>
</organism>
<keyword evidence="3" id="KW-0548">Nucleotidyltransferase</keyword>
<keyword evidence="12" id="KW-0239">DNA-directed DNA polymerase</keyword>